<dbReference type="AlphaFoldDB" id="A0AA48K746"/>
<dbReference type="Proteomes" id="UP001238179">
    <property type="component" value="Chromosome"/>
</dbReference>
<dbReference type="Pfam" id="PF07992">
    <property type="entry name" value="Pyr_redox_2"/>
    <property type="match status" value="1"/>
</dbReference>
<dbReference type="Gene3D" id="1.10.1060.10">
    <property type="entry name" value="Alpha-helical ferredoxin"/>
    <property type="match status" value="1"/>
</dbReference>
<dbReference type="InterPro" id="IPR017927">
    <property type="entry name" value="FAD-bd_FR_type"/>
</dbReference>
<name>A0AA48K746_9BACT</name>
<evidence type="ECO:0000313" key="2">
    <source>
        <dbReference type="EMBL" id="BDU71479.1"/>
    </source>
</evidence>
<dbReference type="InterPro" id="IPR036188">
    <property type="entry name" value="FAD/NAD-bd_sf"/>
</dbReference>
<feature type="domain" description="FAD-binding FR-type" evidence="1">
    <location>
        <begin position="148"/>
        <end position="246"/>
    </location>
</feature>
<dbReference type="NCBIfam" id="NF004862">
    <property type="entry name" value="PRK06222.1"/>
    <property type="match status" value="1"/>
</dbReference>
<dbReference type="EMBL" id="AP027080">
    <property type="protein sequence ID" value="BDU71479.1"/>
    <property type="molecule type" value="Genomic_DNA"/>
</dbReference>
<dbReference type="PANTHER" id="PTHR42783">
    <property type="entry name" value="GLUTAMATE SYNTHASE [NADPH] SMALL CHAIN"/>
    <property type="match status" value="1"/>
</dbReference>
<dbReference type="InterPro" id="IPR023753">
    <property type="entry name" value="FAD/NAD-binding_dom"/>
</dbReference>
<dbReference type="InterPro" id="IPR012312">
    <property type="entry name" value="Hemerythrin-like"/>
</dbReference>
<dbReference type="InterPro" id="IPR006004">
    <property type="entry name" value="SudA-like"/>
</dbReference>
<accession>A0AA48K746</accession>
<organism evidence="2 3">
    <name type="scientific">Mesoterricola silvestris</name>
    <dbReference type="NCBI Taxonomy" id="2927979"/>
    <lineage>
        <taxon>Bacteria</taxon>
        <taxon>Pseudomonadati</taxon>
        <taxon>Acidobacteriota</taxon>
        <taxon>Holophagae</taxon>
        <taxon>Holophagales</taxon>
        <taxon>Holophagaceae</taxon>
        <taxon>Mesoterricola</taxon>
    </lineage>
</organism>
<dbReference type="Gene3D" id="3.50.50.60">
    <property type="entry name" value="FAD/NAD(P)-binding domain"/>
    <property type="match status" value="2"/>
</dbReference>
<keyword evidence="3" id="KW-1185">Reference proteome</keyword>
<dbReference type="RefSeq" id="WP_316414371.1">
    <property type="nucleotide sequence ID" value="NZ_AP027080.1"/>
</dbReference>
<gene>
    <name evidence="2" type="ORF">METEAL_06530</name>
</gene>
<dbReference type="Pfam" id="PF01814">
    <property type="entry name" value="Hemerythrin"/>
    <property type="match status" value="1"/>
</dbReference>
<dbReference type="GO" id="GO:0016491">
    <property type="term" value="F:oxidoreductase activity"/>
    <property type="evidence" value="ECO:0007669"/>
    <property type="project" value="InterPro"/>
</dbReference>
<dbReference type="KEGG" id="msil:METEAL_06530"/>
<dbReference type="Pfam" id="PF14691">
    <property type="entry name" value="Fer4_20"/>
    <property type="match status" value="1"/>
</dbReference>
<dbReference type="NCBIfam" id="TIGR01316">
    <property type="entry name" value="gltA"/>
    <property type="match status" value="1"/>
</dbReference>
<dbReference type="Gene3D" id="1.20.120.520">
    <property type="entry name" value="nmb1532 protein domain like"/>
    <property type="match status" value="1"/>
</dbReference>
<dbReference type="Gene3D" id="2.40.30.10">
    <property type="entry name" value="Translation factors"/>
    <property type="match status" value="1"/>
</dbReference>
<dbReference type="SUPFAM" id="SSF52343">
    <property type="entry name" value="Ferredoxin reductase-like, C-terminal NADP-linked domain"/>
    <property type="match status" value="1"/>
</dbReference>
<dbReference type="PANTHER" id="PTHR42783:SF3">
    <property type="entry name" value="GLUTAMATE SYNTHASE [NADPH] SMALL CHAIN-RELATED"/>
    <property type="match status" value="1"/>
</dbReference>
<reference evidence="3" key="1">
    <citation type="journal article" date="2023" name="Int. J. Syst. Evol. Microbiol.">
        <title>Mesoterricola silvestris gen. nov., sp. nov., Mesoterricola sediminis sp. nov., Geothrix oryzae sp. nov., Geothrix edaphica sp. nov., Geothrix rubra sp. nov., and Geothrix limicola sp. nov., six novel members of Acidobacteriota isolated from soils.</title>
        <authorList>
            <person name="Itoh H."/>
            <person name="Sugisawa Y."/>
            <person name="Mise K."/>
            <person name="Xu Z."/>
            <person name="Kuniyasu M."/>
            <person name="Ushijima N."/>
            <person name="Kawano K."/>
            <person name="Kobayashi E."/>
            <person name="Shiratori Y."/>
            <person name="Masuda Y."/>
            <person name="Senoo K."/>
        </authorList>
    </citation>
    <scope>NUCLEOTIDE SEQUENCE [LARGE SCALE GENOMIC DNA]</scope>
    <source>
        <strain evidence="3">W79</strain>
    </source>
</reference>
<dbReference type="GO" id="GO:0051536">
    <property type="term" value="F:iron-sulfur cluster binding"/>
    <property type="evidence" value="ECO:0007669"/>
    <property type="project" value="InterPro"/>
</dbReference>
<dbReference type="SUPFAM" id="SSF46548">
    <property type="entry name" value="alpha-helical ferredoxin"/>
    <property type="match status" value="1"/>
</dbReference>
<sequence length="918" mass="99093">MPLSTPSLVHDETSMGEWHLLHLSAMNTMAELSAALLARDWAQVDRACRWVYEVLRPHNEAEERELLPLLEELGAEALMDQLIGDHREMWDLTLLLLAANSNGAVAEPGVYQEQARRLMDLVRQHIDTEEHIMLPLLKGKSLYMGDEVNADGYLILEKRLLAPETWSFIVQAPMVARGRKPGQFLMVAPFEKSERIPLTLADGDARKGWIRFVMVEVGATTKAMGKLNQGDKLFAVAGPMGRPTELVDEGTVVLVAGGYGSAAILPAAQALKARGQRVVTVLGGRSRERVLLAEELEAASDELIITTDDGTLGRKGIVTQPLAEILEREPVAEVVAVGPMPMMQAVSESTREKGIFTLVSLNALMVDGTGMCGGCRVSVGGEMKFACFDGPDFDGHKVDFNMLRMRQNWYKEDETAAQDHVCNLGMATHPVTDADMPFIAPVADLDWKNLDLPSLKPAQRMKIPRQVAACQDPAIRIGNFSEVTLALNAEQAQLEAARCLDCKVPKCIEGCPVNINIPAFVKQIEAGNPLEAARILKQSSSLPAVCGRVCPQEKQCEAKCVVGIKGDAVSIGRLERFAADALLAAEPETPPMAAPTGRKVAVVGAGPAGLTVAGELAGKGHDVTVYDALHRPGGVLLYGIPEFRLPNAIVEKEVDTLRRMGVKFVLNTLVGRSMTLAELRAENDAVFMGTGAGLPGMLGIPGEDFKGIYTANEFLTRINLMRADLFPESGTPVTVGKHVVIVGCGNTAMDASRAARRLGPESVSIVYRRTIKESTARKEELEHTEEEGVHFHFLTNPLRCIGNDKGWITHIECAVMELTEPGPDGRRGVRATAETVTLPCDTLVVALGFSVNPLIAQTEDRLKTLKGGVVRVDETTGETTVPGVFAGGDVITGGATVILAMGQGRRAAEAMHKQLMAH</sequence>
<proteinExistence type="predicted"/>
<dbReference type="InterPro" id="IPR017938">
    <property type="entry name" value="Riboflavin_synthase-like_b-brl"/>
</dbReference>
<dbReference type="SUPFAM" id="SSF63380">
    <property type="entry name" value="Riboflavin synthase domain-like"/>
    <property type="match status" value="1"/>
</dbReference>
<evidence type="ECO:0000259" key="1">
    <source>
        <dbReference type="PROSITE" id="PS51384"/>
    </source>
</evidence>
<dbReference type="InterPro" id="IPR028261">
    <property type="entry name" value="DPD_II"/>
</dbReference>
<protein>
    <submittedName>
        <fullName evidence="2">2-polyprenylphenol hydroxylase</fullName>
    </submittedName>
</protein>
<dbReference type="InterPro" id="IPR019480">
    <property type="entry name" value="Dihydroorotate_DH_Fe-S-bd"/>
</dbReference>
<dbReference type="Pfam" id="PF10418">
    <property type="entry name" value="DHODB_Fe-S_bind"/>
    <property type="match status" value="1"/>
</dbReference>
<dbReference type="Gene3D" id="3.40.50.80">
    <property type="entry name" value="Nucleotide-binding domain of ferredoxin-NADP reductase (FNR) module"/>
    <property type="match status" value="1"/>
</dbReference>
<dbReference type="SUPFAM" id="SSF51971">
    <property type="entry name" value="Nucleotide-binding domain"/>
    <property type="match status" value="1"/>
</dbReference>
<dbReference type="PRINTS" id="PR00419">
    <property type="entry name" value="ADXRDTASE"/>
</dbReference>
<dbReference type="InterPro" id="IPR039261">
    <property type="entry name" value="FNR_nucleotide-bd"/>
</dbReference>
<evidence type="ECO:0000313" key="3">
    <source>
        <dbReference type="Proteomes" id="UP001238179"/>
    </source>
</evidence>
<dbReference type="InterPro" id="IPR009051">
    <property type="entry name" value="Helical_ferredxn"/>
</dbReference>
<dbReference type="PROSITE" id="PS51384">
    <property type="entry name" value="FAD_FR"/>
    <property type="match status" value="1"/>
</dbReference>
<dbReference type="CDD" id="cd06219">
    <property type="entry name" value="DHOD_e_trans_like1"/>
    <property type="match status" value="1"/>
</dbReference>